<dbReference type="EMBL" id="KB445556">
    <property type="protein sequence ID" value="EMC95781.1"/>
    <property type="molecule type" value="Genomic_DNA"/>
</dbReference>
<comment type="cofactor">
    <cofactor evidence="1">
        <name>Fe(2+)</name>
        <dbReference type="ChEBI" id="CHEBI:29033"/>
    </cofactor>
</comment>
<evidence type="ECO:0000256" key="16">
    <source>
        <dbReference type="ARBA" id="ARBA00023242"/>
    </source>
</evidence>
<dbReference type="SMART" id="SM00558">
    <property type="entry name" value="JmjC"/>
    <property type="match status" value="1"/>
</dbReference>
<dbReference type="GO" id="GO:0140680">
    <property type="term" value="F:histone H3K36me/H3K36me2 demethylase activity"/>
    <property type="evidence" value="ECO:0007669"/>
    <property type="project" value="UniProtKB-EC"/>
</dbReference>
<dbReference type="PROSITE" id="PS50016">
    <property type="entry name" value="ZF_PHD_2"/>
    <property type="match status" value="1"/>
</dbReference>
<dbReference type="InterPro" id="IPR019787">
    <property type="entry name" value="Znf_PHD-finger"/>
</dbReference>
<keyword evidence="16" id="KW-0539">Nucleus</keyword>
<dbReference type="InterPro" id="IPR001138">
    <property type="entry name" value="Zn2Cys6_DnaBD"/>
</dbReference>
<evidence type="ECO:0000259" key="22">
    <source>
        <dbReference type="PROSITE" id="PS51184"/>
    </source>
</evidence>
<dbReference type="RefSeq" id="XP_007676956.1">
    <property type="nucleotide sequence ID" value="XM_007678766.1"/>
</dbReference>
<dbReference type="GeneID" id="19116647"/>
<evidence type="ECO:0000256" key="20">
    <source>
        <dbReference type="SAM" id="MobiDB-lite"/>
    </source>
</evidence>
<dbReference type="STRING" id="717646.M2MGM2"/>
<comment type="catalytic activity">
    <reaction evidence="18">
        <text>N(6),N(6)-dimethyl-L-lysyl(36)-[histone H3] + 2 2-oxoglutarate + 2 O2 = L-lysyl(36)-[histone H3] + 2 formaldehyde + 2 succinate + 2 CO2</text>
        <dbReference type="Rhea" id="RHEA:42032"/>
        <dbReference type="Rhea" id="RHEA-COMP:9785"/>
        <dbReference type="Rhea" id="RHEA-COMP:9787"/>
        <dbReference type="ChEBI" id="CHEBI:15379"/>
        <dbReference type="ChEBI" id="CHEBI:16526"/>
        <dbReference type="ChEBI" id="CHEBI:16810"/>
        <dbReference type="ChEBI" id="CHEBI:16842"/>
        <dbReference type="ChEBI" id="CHEBI:29969"/>
        <dbReference type="ChEBI" id="CHEBI:30031"/>
        <dbReference type="ChEBI" id="CHEBI:61976"/>
        <dbReference type="EC" id="1.14.11.27"/>
    </reaction>
</comment>
<evidence type="ECO:0000256" key="5">
    <source>
        <dbReference type="ARBA" id="ARBA00013246"/>
    </source>
</evidence>
<evidence type="ECO:0000256" key="9">
    <source>
        <dbReference type="ARBA" id="ARBA00022833"/>
    </source>
</evidence>
<dbReference type="SUPFAM" id="SSF57903">
    <property type="entry name" value="FYVE/PHD zinc finger"/>
    <property type="match status" value="1"/>
</dbReference>
<dbReference type="SUPFAM" id="SSF51197">
    <property type="entry name" value="Clavaminate synthase-like"/>
    <property type="match status" value="1"/>
</dbReference>
<dbReference type="OrthoDB" id="5876800at2759"/>
<dbReference type="InterPro" id="IPR041070">
    <property type="entry name" value="JHD"/>
</dbReference>
<reference evidence="23 24" key="1">
    <citation type="journal article" date="2012" name="PLoS Pathog.">
        <title>Diverse lifestyles and strategies of plant pathogenesis encoded in the genomes of eighteen Dothideomycetes fungi.</title>
        <authorList>
            <person name="Ohm R.A."/>
            <person name="Feau N."/>
            <person name="Henrissat B."/>
            <person name="Schoch C.L."/>
            <person name="Horwitz B.A."/>
            <person name="Barry K.W."/>
            <person name="Condon B.J."/>
            <person name="Copeland A.C."/>
            <person name="Dhillon B."/>
            <person name="Glaser F."/>
            <person name="Hesse C.N."/>
            <person name="Kosti I."/>
            <person name="LaButti K."/>
            <person name="Lindquist E.A."/>
            <person name="Lucas S."/>
            <person name="Salamov A.A."/>
            <person name="Bradshaw R.E."/>
            <person name="Ciuffetti L."/>
            <person name="Hamelin R.C."/>
            <person name="Kema G.H.J."/>
            <person name="Lawrence C."/>
            <person name="Scott J.A."/>
            <person name="Spatafora J.W."/>
            <person name="Turgeon B.G."/>
            <person name="de Wit P.J.G.M."/>
            <person name="Zhong S."/>
            <person name="Goodwin S.B."/>
            <person name="Grigoriev I.V."/>
        </authorList>
    </citation>
    <scope>NUCLEOTIDE SEQUENCE [LARGE SCALE GENOMIC DNA]</scope>
    <source>
        <strain evidence="23 24">UAMH 10762</strain>
    </source>
</reference>
<evidence type="ECO:0000256" key="15">
    <source>
        <dbReference type="ARBA" id="ARBA00023163"/>
    </source>
</evidence>
<keyword evidence="11" id="KW-0223">Dioxygenase</keyword>
<comment type="similarity">
    <text evidence="4">Belongs to the JHDM1 histone demethylase family.</text>
</comment>
<keyword evidence="8 19" id="KW-0863">Zinc-finger</keyword>
<dbReference type="SMART" id="SM00249">
    <property type="entry name" value="PHD"/>
    <property type="match status" value="1"/>
</dbReference>
<evidence type="ECO:0000256" key="8">
    <source>
        <dbReference type="ARBA" id="ARBA00022771"/>
    </source>
</evidence>
<keyword evidence="24" id="KW-1185">Reference proteome</keyword>
<evidence type="ECO:0000256" key="19">
    <source>
        <dbReference type="PROSITE-ProRule" id="PRU00146"/>
    </source>
</evidence>
<organism evidence="23 24">
    <name type="scientific">Baudoinia panamericana (strain UAMH 10762)</name>
    <name type="common">Angels' share fungus</name>
    <name type="synonym">Baudoinia compniacensis (strain UAMH 10762)</name>
    <dbReference type="NCBI Taxonomy" id="717646"/>
    <lineage>
        <taxon>Eukaryota</taxon>
        <taxon>Fungi</taxon>
        <taxon>Dikarya</taxon>
        <taxon>Ascomycota</taxon>
        <taxon>Pezizomycotina</taxon>
        <taxon>Dothideomycetes</taxon>
        <taxon>Dothideomycetidae</taxon>
        <taxon>Mycosphaerellales</taxon>
        <taxon>Teratosphaeriaceae</taxon>
        <taxon>Baudoinia</taxon>
    </lineage>
</organism>
<dbReference type="InterPro" id="IPR011011">
    <property type="entry name" value="Znf_FYVE_PHD"/>
</dbReference>
<evidence type="ECO:0000256" key="3">
    <source>
        <dbReference type="ARBA" id="ARBA00004123"/>
    </source>
</evidence>
<keyword evidence="14" id="KW-0805">Transcription regulation</keyword>
<evidence type="ECO:0000256" key="12">
    <source>
        <dbReference type="ARBA" id="ARBA00023002"/>
    </source>
</evidence>
<dbReference type="GO" id="GO:0000981">
    <property type="term" value="F:DNA-binding transcription factor activity, RNA polymerase II-specific"/>
    <property type="evidence" value="ECO:0007669"/>
    <property type="project" value="InterPro"/>
</dbReference>
<evidence type="ECO:0000256" key="7">
    <source>
        <dbReference type="ARBA" id="ARBA00022723"/>
    </source>
</evidence>
<dbReference type="OMA" id="NDATSWI"/>
<dbReference type="GO" id="GO:0005634">
    <property type="term" value="C:nucleus"/>
    <property type="evidence" value="ECO:0007669"/>
    <property type="project" value="UniProtKB-SubCell"/>
</dbReference>
<proteinExistence type="inferred from homology"/>
<dbReference type="Proteomes" id="UP000011761">
    <property type="component" value="Unassembled WGS sequence"/>
</dbReference>
<keyword evidence="12" id="KW-0560">Oxidoreductase</keyword>
<evidence type="ECO:0000256" key="1">
    <source>
        <dbReference type="ARBA" id="ARBA00001954"/>
    </source>
</evidence>
<evidence type="ECO:0000256" key="4">
    <source>
        <dbReference type="ARBA" id="ARBA00008037"/>
    </source>
</evidence>
<evidence type="ECO:0000256" key="14">
    <source>
        <dbReference type="ARBA" id="ARBA00023015"/>
    </source>
</evidence>
<keyword evidence="15" id="KW-0804">Transcription</keyword>
<keyword evidence="10" id="KW-0156">Chromatin regulator</keyword>
<keyword evidence="7" id="KW-0479">Metal-binding</keyword>
<evidence type="ECO:0000256" key="6">
    <source>
        <dbReference type="ARBA" id="ARBA00015153"/>
    </source>
</evidence>
<dbReference type="PANTHER" id="PTHR23123">
    <property type="entry name" value="PHD/F-BOX CONTAINING PROTEIN"/>
    <property type="match status" value="1"/>
</dbReference>
<evidence type="ECO:0000313" key="23">
    <source>
        <dbReference type="EMBL" id="EMC95781.1"/>
    </source>
</evidence>
<dbReference type="PROSITE" id="PS01359">
    <property type="entry name" value="ZF_PHD_1"/>
    <property type="match status" value="1"/>
</dbReference>
<dbReference type="InterPro" id="IPR019786">
    <property type="entry name" value="Zinc_finger_PHD-type_CS"/>
</dbReference>
<dbReference type="InterPro" id="IPR001965">
    <property type="entry name" value="Znf_PHD"/>
</dbReference>
<dbReference type="InterPro" id="IPR050690">
    <property type="entry name" value="JHDM1_Histone_Demethylase"/>
</dbReference>
<dbReference type="PROSITE" id="PS51184">
    <property type="entry name" value="JMJC"/>
    <property type="match status" value="1"/>
</dbReference>
<dbReference type="GO" id="GO:0008270">
    <property type="term" value="F:zinc ion binding"/>
    <property type="evidence" value="ECO:0007669"/>
    <property type="project" value="UniProtKB-KW"/>
</dbReference>
<dbReference type="EC" id="1.14.11.27" evidence="5"/>
<feature type="non-terminal residue" evidence="23">
    <location>
        <position position="851"/>
    </location>
</feature>
<dbReference type="KEGG" id="bcom:BAUCODRAFT_71174"/>
<dbReference type="Gene3D" id="2.60.120.650">
    <property type="entry name" value="Cupin"/>
    <property type="match status" value="2"/>
</dbReference>
<keyword evidence="9" id="KW-0862">Zinc</keyword>
<evidence type="ECO:0000256" key="2">
    <source>
        <dbReference type="ARBA" id="ARBA00003909"/>
    </source>
</evidence>
<dbReference type="CDD" id="cd15517">
    <property type="entry name" value="PHD_TCF19_like"/>
    <property type="match status" value="1"/>
</dbReference>
<feature type="domain" description="JmjC" evidence="22">
    <location>
        <begin position="276"/>
        <end position="434"/>
    </location>
</feature>
<dbReference type="Pfam" id="PF02373">
    <property type="entry name" value="JmjC"/>
    <property type="match status" value="1"/>
</dbReference>
<evidence type="ECO:0000256" key="13">
    <source>
        <dbReference type="ARBA" id="ARBA00023004"/>
    </source>
</evidence>
<feature type="compositionally biased region" description="Basic and acidic residues" evidence="20">
    <location>
        <begin position="616"/>
        <end position="625"/>
    </location>
</feature>
<evidence type="ECO:0000256" key="17">
    <source>
        <dbReference type="ARBA" id="ARBA00031083"/>
    </source>
</evidence>
<evidence type="ECO:0000256" key="18">
    <source>
        <dbReference type="ARBA" id="ARBA00047915"/>
    </source>
</evidence>
<evidence type="ECO:0000259" key="21">
    <source>
        <dbReference type="PROSITE" id="PS50016"/>
    </source>
</evidence>
<comment type="function">
    <text evidence="2">Histone demethylase that specifically demethylates 'Lys-36' of histone H3, thereby playing a central role in histone code.</text>
</comment>
<evidence type="ECO:0000256" key="10">
    <source>
        <dbReference type="ARBA" id="ARBA00022853"/>
    </source>
</evidence>
<dbReference type="CDD" id="cd00067">
    <property type="entry name" value="GAL4"/>
    <property type="match status" value="1"/>
</dbReference>
<dbReference type="HOGENOM" id="CLU_002979_0_0_1"/>
<accession>M2MGM2</accession>
<protein>
    <recommendedName>
        <fullName evidence="6">JmjC domain-containing histone demethylation protein 1</fullName>
        <ecNumber evidence="5">1.14.11.27</ecNumber>
    </recommendedName>
    <alternativeName>
        <fullName evidence="17">[Histone-H3]-lysine-36 demethylase 1</fullName>
    </alternativeName>
</protein>
<dbReference type="Pfam" id="PF00628">
    <property type="entry name" value="PHD"/>
    <property type="match status" value="1"/>
</dbReference>
<feature type="domain" description="PHD-type" evidence="21">
    <location>
        <begin position="21"/>
        <end position="80"/>
    </location>
</feature>
<dbReference type="eggNOG" id="KOG1633">
    <property type="taxonomic scope" value="Eukaryota"/>
</dbReference>
<dbReference type="Pfam" id="PF17811">
    <property type="entry name" value="JHD"/>
    <property type="match status" value="1"/>
</dbReference>
<comment type="subcellular location">
    <subcellularLocation>
        <location evidence="3">Nucleus</location>
    </subcellularLocation>
</comment>
<feature type="region of interest" description="Disordered" evidence="20">
    <location>
        <begin position="805"/>
        <end position="851"/>
    </location>
</feature>
<keyword evidence="13" id="KW-0408">Iron</keyword>
<dbReference type="AlphaFoldDB" id="M2MGM2"/>
<evidence type="ECO:0000313" key="24">
    <source>
        <dbReference type="Proteomes" id="UP000011761"/>
    </source>
</evidence>
<sequence>MSIRGPPSAKPSRRPPKVNPDTICAGCSTARETATANSEMDEWISCNGCKKWFHIDCAGFSKAHEIRDVDKYFCQACEPQHGKTTYVRKTTRAHALVDYAELQKGVLKTSEESVEHHYIQPIKDGTFQFDPENFPRMRPEMVTREFFERSGTFVEPICIPAEWNPRPWQERTGKGSDFDEATVAGSVPETAMADLELGDYEYDTVADEGQDRLDMVMPEGLTVRQVCELVGPEIPLDVIDVKTQNSGAKWNLGRWADYYEEKDHDKAIRNVISLEVSQSKLGRLLRRPKVVRDVDLQDSVWPIEEREKGKWPKVQYYCLMSVADSYTDFHIDFGGSSVYYHILRGKKTFFFIPPKPKYLKMYEEWNESPQQNFTFLPHQTKECYRVDLSEGDTMLIPSGWIHAVWTPETSLVIGGNFLTRLSYKNQFRVVEIEKANHTPMKFRYPFFQRIMWYTVIQYLTEDPLPAEVKEAFTRGKQFERSVPIWQDFDGDIAAKDPRPGAQNARYYSQAEVDGLPDLVNYIWRTVMVVLGRVEGISEDQKKRVYASIPKGYGDPLEIAKTFALWVALKRGNEDPPAFAHPDFAIENVREDAPKKLSARALRDLERKEAIAAWRIAPDRQSERSRGPTPPDVKMSHPSPPHHQEQTSVHQSAPAVASPAALMMSPMPGAYFSTPKTSVLGPKRVACDACRKRRIKCKHKDFVMQTTPELLNHAPGYGSPNAPEMHDNITVTPKQGPYHLDGQQNGMTNGYHFDGVPTGDAGPLPGTNAYVNANIPMTMNGVPIFGEAAKRGRSKACFECRRSKRRCVHDENGNVDPVKAAETPTPRGTAKKYSIGEDGSPDPAQKKPRRES</sequence>
<evidence type="ECO:0000256" key="11">
    <source>
        <dbReference type="ARBA" id="ARBA00022964"/>
    </source>
</evidence>
<gene>
    <name evidence="23" type="ORF">BAUCODRAFT_71174</name>
</gene>
<feature type="region of interest" description="Disordered" evidence="20">
    <location>
        <begin position="613"/>
        <end position="654"/>
    </location>
</feature>
<dbReference type="InterPro" id="IPR003347">
    <property type="entry name" value="JmjC_dom"/>
</dbReference>
<name>M2MGM2_BAUPA</name>